<comment type="caution">
    <text evidence="2">The sequence shown here is derived from an EMBL/GenBank/DDBJ whole genome shotgun (WGS) entry which is preliminary data.</text>
</comment>
<organism evidence="2 3">
    <name type="scientific">Scyliorhinus torazame</name>
    <name type="common">Cloudy catshark</name>
    <name type="synonym">Catulus torazame</name>
    <dbReference type="NCBI Taxonomy" id="75743"/>
    <lineage>
        <taxon>Eukaryota</taxon>
        <taxon>Metazoa</taxon>
        <taxon>Chordata</taxon>
        <taxon>Craniata</taxon>
        <taxon>Vertebrata</taxon>
        <taxon>Chondrichthyes</taxon>
        <taxon>Elasmobranchii</taxon>
        <taxon>Galeomorphii</taxon>
        <taxon>Galeoidea</taxon>
        <taxon>Carcharhiniformes</taxon>
        <taxon>Scyliorhinidae</taxon>
        <taxon>Scyliorhinus</taxon>
    </lineage>
</organism>
<evidence type="ECO:0000313" key="3">
    <source>
        <dbReference type="Proteomes" id="UP000288216"/>
    </source>
</evidence>
<sequence>KKHVNLSREQERGPTYCQQAAPKRTGERRTQKQTAAPIKVGVEEDQDTDDTSEKSYPICGSRADWLHSEKNHCMLSQENRQSKDEYEREMAKRYATETEAKAGAAQSDMERAIVENAQEEEARLSRQHELGKENLQRAVQKSLQKRTSARDDAVASTSNLDEVVEVYASFLVFV</sequence>
<feature type="compositionally biased region" description="Basic and acidic residues" evidence="1">
    <location>
        <begin position="120"/>
        <end position="135"/>
    </location>
</feature>
<evidence type="ECO:0000313" key="2">
    <source>
        <dbReference type="EMBL" id="GCB74943.1"/>
    </source>
</evidence>
<feature type="region of interest" description="Disordered" evidence="1">
    <location>
        <begin position="1"/>
        <end position="56"/>
    </location>
</feature>
<feature type="compositionally biased region" description="Polar residues" evidence="1">
    <location>
        <begin position="137"/>
        <end position="146"/>
    </location>
</feature>
<feature type="compositionally biased region" description="Basic and acidic residues" evidence="1">
    <location>
        <begin position="1"/>
        <end position="12"/>
    </location>
</feature>
<dbReference type="EMBL" id="BFAA01017476">
    <property type="protein sequence ID" value="GCB74943.1"/>
    <property type="molecule type" value="Genomic_DNA"/>
</dbReference>
<dbReference type="AlphaFoldDB" id="A0A401PP86"/>
<keyword evidence="3" id="KW-1185">Reference proteome</keyword>
<evidence type="ECO:0000256" key="1">
    <source>
        <dbReference type="SAM" id="MobiDB-lite"/>
    </source>
</evidence>
<feature type="non-terminal residue" evidence="2">
    <location>
        <position position="1"/>
    </location>
</feature>
<protein>
    <submittedName>
        <fullName evidence="2">Uncharacterized protein</fullName>
    </submittedName>
</protein>
<gene>
    <name evidence="2" type="ORF">scyTo_0020851</name>
</gene>
<proteinExistence type="predicted"/>
<name>A0A401PP86_SCYTO</name>
<dbReference type="Proteomes" id="UP000288216">
    <property type="component" value="Unassembled WGS sequence"/>
</dbReference>
<feature type="region of interest" description="Disordered" evidence="1">
    <location>
        <begin position="118"/>
        <end position="155"/>
    </location>
</feature>
<accession>A0A401PP86</accession>
<reference evidence="2 3" key="1">
    <citation type="journal article" date="2018" name="Nat. Ecol. Evol.">
        <title>Shark genomes provide insights into elasmobranch evolution and the origin of vertebrates.</title>
        <authorList>
            <person name="Hara Y"/>
            <person name="Yamaguchi K"/>
            <person name="Onimaru K"/>
            <person name="Kadota M"/>
            <person name="Koyanagi M"/>
            <person name="Keeley SD"/>
            <person name="Tatsumi K"/>
            <person name="Tanaka K"/>
            <person name="Motone F"/>
            <person name="Kageyama Y"/>
            <person name="Nozu R"/>
            <person name="Adachi N"/>
            <person name="Nishimura O"/>
            <person name="Nakagawa R"/>
            <person name="Tanegashima C"/>
            <person name="Kiyatake I"/>
            <person name="Matsumoto R"/>
            <person name="Murakumo K"/>
            <person name="Nishida K"/>
            <person name="Terakita A"/>
            <person name="Kuratani S"/>
            <person name="Sato K"/>
            <person name="Hyodo S Kuraku.S."/>
        </authorList>
    </citation>
    <scope>NUCLEOTIDE SEQUENCE [LARGE SCALE GENOMIC DNA]</scope>
</reference>